<evidence type="ECO:0000256" key="2">
    <source>
        <dbReference type="ARBA" id="ARBA00022963"/>
    </source>
</evidence>
<dbReference type="PROSITE" id="PS51635">
    <property type="entry name" value="PNPLA"/>
    <property type="match status" value="1"/>
</dbReference>
<evidence type="ECO:0000256" key="3">
    <source>
        <dbReference type="ARBA" id="ARBA00023098"/>
    </source>
</evidence>
<reference evidence="7" key="1">
    <citation type="submission" date="2022-05" db="EMBL/GenBank/DDBJ databases">
        <title>An RpoN-dependent PEP-CTERM gene is involved in floc formation of an Aquincola tertiaricarbonis strain.</title>
        <authorList>
            <person name="Qiu D."/>
            <person name="Xia M."/>
        </authorList>
    </citation>
    <scope>NUCLEOTIDE SEQUENCE</scope>
    <source>
        <strain evidence="7">RN12</strain>
    </source>
</reference>
<dbReference type="PANTHER" id="PTHR14226">
    <property type="entry name" value="NEUROPATHY TARGET ESTERASE/SWISS CHEESE D.MELANOGASTER"/>
    <property type="match status" value="1"/>
</dbReference>
<dbReference type="InterPro" id="IPR002641">
    <property type="entry name" value="PNPLA_dom"/>
</dbReference>
<accession>A0ABY4SJE5</accession>
<name>A0ABY4SJE5_AQUTE</name>
<feature type="short sequence motif" description="DGA/G" evidence="4">
    <location>
        <begin position="298"/>
        <end position="300"/>
    </location>
</feature>
<dbReference type="InterPro" id="IPR016035">
    <property type="entry name" value="Acyl_Trfase/lysoPLipase"/>
</dbReference>
<evidence type="ECO:0000256" key="1">
    <source>
        <dbReference type="ARBA" id="ARBA00022801"/>
    </source>
</evidence>
<keyword evidence="1 4" id="KW-0378">Hydrolase</keyword>
<keyword evidence="3 4" id="KW-0443">Lipid metabolism</keyword>
<evidence type="ECO:0000256" key="5">
    <source>
        <dbReference type="SAM" id="SignalP"/>
    </source>
</evidence>
<keyword evidence="5" id="KW-0732">Signal</keyword>
<proteinExistence type="predicted"/>
<dbReference type="Proteomes" id="UP001056201">
    <property type="component" value="Chromosome 2"/>
</dbReference>
<keyword evidence="8" id="KW-1185">Reference proteome</keyword>
<protein>
    <submittedName>
        <fullName evidence="7">Patatin-like phospholipase family protein</fullName>
    </submittedName>
</protein>
<dbReference type="EMBL" id="CP097636">
    <property type="protein sequence ID" value="URI11294.1"/>
    <property type="molecule type" value="Genomic_DNA"/>
</dbReference>
<sequence length="473" mass="52103">MSFSALHHRLRLRLSLLLVLATLLSACASTAHYPINPPLAAVKPHEGYRARGLFRQAGDEELMVIVTFSGGGSRAAALAYGVLEQLARTPIEWHGRPQRLLDEVDLVAGVSGGSITAAYWALAGDRIFEDFEPRFLQRDLQSRLIDRITSVRDFWRTTSPRFGRGDLLAEELDQALFQGATFGDLVRRDRGPLAIISAAELSTGARFDFLQETFDWLCSDLSRFPLARAVAASSSVPLLFSPITLWNRAGECGTPTDLRSLITPEQLATLQGTRLERRMKDDLRLQDRNALPYLHLVDGGVADNLALRGLLDLDGLARLSPQKLFDKADLDNVKRLVVVAVDAGNESTTTIASSADVPKVGQVAEALSDVLIARYSDETRALVAEVFQHWRSLKTADQQQLPIHIVPVSFRLLPDEQQRRELLALPTSLFLPAEQVQRLRQAAGQLVRQSPDYQRLVREIGAPSPAPGSGNAD</sequence>
<organism evidence="7 8">
    <name type="scientific">Aquincola tertiaricarbonis</name>
    <dbReference type="NCBI Taxonomy" id="391953"/>
    <lineage>
        <taxon>Bacteria</taxon>
        <taxon>Pseudomonadati</taxon>
        <taxon>Pseudomonadota</taxon>
        <taxon>Betaproteobacteria</taxon>
        <taxon>Burkholderiales</taxon>
        <taxon>Sphaerotilaceae</taxon>
        <taxon>Aquincola</taxon>
    </lineage>
</organism>
<evidence type="ECO:0000259" key="6">
    <source>
        <dbReference type="PROSITE" id="PS51635"/>
    </source>
</evidence>
<gene>
    <name evidence="7" type="ORF">MW290_20290</name>
</gene>
<dbReference type="PANTHER" id="PTHR14226:SF78">
    <property type="entry name" value="SLR0060 PROTEIN"/>
    <property type="match status" value="1"/>
</dbReference>
<feature type="domain" description="PNPLA" evidence="6">
    <location>
        <begin position="66"/>
        <end position="311"/>
    </location>
</feature>
<feature type="signal peptide" evidence="5">
    <location>
        <begin position="1"/>
        <end position="31"/>
    </location>
</feature>
<feature type="short sequence motif" description="GXSXG" evidence="4">
    <location>
        <begin position="109"/>
        <end position="113"/>
    </location>
</feature>
<dbReference type="SUPFAM" id="SSF52151">
    <property type="entry name" value="FabD/lysophospholipase-like"/>
    <property type="match status" value="1"/>
</dbReference>
<dbReference type="Pfam" id="PF01734">
    <property type="entry name" value="Patatin"/>
    <property type="match status" value="1"/>
</dbReference>
<evidence type="ECO:0000256" key="4">
    <source>
        <dbReference type="PROSITE-ProRule" id="PRU01161"/>
    </source>
</evidence>
<evidence type="ECO:0000313" key="7">
    <source>
        <dbReference type="EMBL" id="URI11294.1"/>
    </source>
</evidence>
<keyword evidence="2 4" id="KW-0442">Lipid degradation</keyword>
<dbReference type="RefSeq" id="WP_250199490.1">
    <property type="nucleotide sequence ID" value="NZ_CP097636.1"/>
</dbReference>
<dbReference type="InterPro" id="IPR050301">
    <property type="entry name" value="NTE"/>
</dbReference>
<feature type="active site" description="Proton acceptor" evidence="4">
    <location>
        <position position="298"/>
    </location>
</feature>
<comment type="caution">
    <text evidence="4">Lacks conserved residue(s) required for the propagation of feature annotation.</text>
</comment>
<dbReference type="Gene3D" id="3.40.1090.10">
    <property type="entry name" value="Cytosolic phospholipase A2 catalytic domain"/>
    <property type="match status" value="1"/>
</dbReference>
<feature type="active site" description="Nucleophile" evidence="4">
    <location>
        <position position="111"/>
    </location>
</feature>
<evidence type="ECO:0000313" key="8">
    <source>
        <dbReference type="Proteomes" id="UP001056201"/>
    </source>
</evidence>
<feature type="chain" id="PRO_5045818089" evidence="5">
    <location>
        <begin position="32"/>
        <end position="473"/>
    </location>
</feature>